<keyword evidence="1" id="KW-0812">Transmembrane</keyword>
<organism evidence="2 3">
    <name type="scientific">Dekkera bruxellensis</name>
    <name type="common">Brettanomyces custersii</name>
    <dbReference type="NCBI Taxonomy" id="5007"/>
    <lineage>
        <taxon>Eukaryota</taxon>
        <taxon>Fungi</taxon>
        <taxon>Dikarya</taxon>
        <taxon>Ascomycota</taxon>
        <taxon>Saccharomycotina</taxon>
        <taxon>Pichiomycetes</taxon>
        <taxon>Pichiales</taxon>
        <taxon>Pichiaceae</taxon>
        <taxon>Brettanomyces</taxon>
    </lineage>
</organism>
<evidence type="ECO:0000256" key="1">
    <source>
        <dbReference type="SAM" id="Phobius"/>
    </source>
</evidence>
<sequence>MFPAGVIAVLVIVGVIAISMFSYFTNKKLKARKSKHARP</sequence>
<accession>A0A7D9GYG5</accession>
<dbReference type="EMBL" id="CABFWN010000001">
    <property type="protein sequence ID" value="VUG16108.1"/>
    <property type="molecule type" value="Genomic_DNA"/>
</dbReference>
<dbReference type="Proteomes" id="UP000478008">
    <property type="component" value="Unassembled WGS sequence"/>
</dbReference>
<name>A0A7D9GYG5_DEKBR</name>
<keyword evidence="1" id="KW-1133">Transmembrane helix</keyword>
<keyword evidence="1" id="KW-0472">Membrane</keyword>
<dbReference type="AlphaFoldDB" id="A0A7D9GYG5"/>
<gene>
    <name evidence="2" type="ORF">DEBR0S1_07888G</name>
</gene>
<evidence type="ECO:0000313" key="2">
    <source>
        <dbReference type="EMBL" id="VUG16108.1"/>
    </source>
</evidence>
<feature type="transmembrane region" description="Helical" evidence="1">
    <location>
        <begin position="6"/>
        <end position="25"/>
    </location>
</feature>
<evidence type="ECO:0000313" key="3">
    <source>
        <dbReference type="Proteomes" id="UP000478008"/>
    </source>
</evidence>
<keyword evidence="3" id="KW-1185">Reference proteome</keyword>
<proteinExistence type="predicted"/>
<protein>
    <submittedName>
        <fullName evidence="2">DEBR0S1_07888g1_1</fullName>
    </submittedName>
</protein>
<reference evidence="2 3" key="1">
    <citation type="submission" date="2019-07" db="EMBL/GenBank/DDBJ databases">
        <authorList>
            <person name="Friedrich A."/>
            <person name="Schacherer J."/>
        </authorList>
    </citation>
    <scope>NUCLEOTIDE SEQUENCE [LARGE SCALE GENOMIC DNA]</scope>
</reference>